<dbReference type="Proteomes" id="UP000308713">
    <property type="component" value="Unassembled WGS sequence"/>
</dbReference>
<comment type="caution">
    <text evidence="1">The sequence shown here is derived from an EMBL/GenBank/DDBJ whole genome shotgun (WGS) entry which is preliminary data.</text>
</comment>
<evidence type="ECO:0000313" key="2">
    <source>
        <dbReference type="Proteomes" id="UP000308713"/>
    </source>
</evidence>
<organism evidence="1 2">
    <name type="scientific">Allotamlana fucoidanivorans</name>
    <dbReference type="NCBI Taxonomy" id="2583814"/>
    <lineage>
        <taxon>Bacteria</taxon>
        <taxon>Pseudomonadati</taxon>
        <taxon>Bacteroidota</taxon>
        <taxon>Flavobacteriia</taxon>
        <taxon>Flavobacteriales</taxon>
        <taxon>Flavobacteriaceae</taxon>
        <taxon>Allotamlana</taxon>
    </lineage>
</organism>
<dbReference type="RefSeq" id="WP_139695040.1">
    <property type="nucleotide sequence ID" value="NZ_CP074074.1"/>
</dbReference>
<protein>
    <submittedName>
        <fullName evidence="1">Uncharacterized protein</fullName>
    </submittedName>
</protein>
<reference evidence="1 2" key="1">
    <citation type="submission" date="2019-05" db="EMBL/GenBank/DDBJ databases">
        <title>Tamlana fucoidanivorans sp. nov., isolated from the surface of algae collected from Fujian province in China.</title>
        <authorList>
            <person name="Li J."/>
        </authorList>
    </citation>
    <scope>NUCLEOTIDE SEQUENCE [LARGE SCALE GENOMIC DNA]</scope>
    <source>
        <strain evidence="1 2">CW2-9</strain>
    </source>
</reference>
<dbReference type="EMBL" id="VDCS01000003">
    <property type="protein sequence ID" value="TNJ46026.1"/>
    <property type="molecule type" value="Genomic_DNA"/>
</dbReference>
<dbReference type="OrthoDB" id="1440074at2"/>
<gene>
    <name evidence="1" type="ORF">FGF67_03250</name>
</gene>
<accession>A0A5C4SQ22</accession>
<name>A0A5C4SQ22_9FLAO</name>
<proteinExistence type="predicted"/>
<keyword evidence="2" id="KW-1185">Reference proteome</keyword>
<sequence>MRYQIVKTMTINNLKNYDLFVNWVVGEFDLYLIDKNKTLNIYFPNGYFEIGNIKSKGRHFCFTISIYSKSKIAFQRIVNSLESIYEHVSLFVSKK</sequence>
<evidence type="ECO:0000313" key="1">
    <source>
        <dbReference type="EMBL" id="TNJ46026.1"/>
    </source>
</evidence>
<dbReference type="AlphaFoldDB" id="A0A5C4SQ22"/>